<dbReference type="GO" id="GO:0008270">
    <property type="term" value="F:zinc ion binding"/>
    <property type="evidence" value="ECO:0007669"/>
    <property type="project" value="UniProtKB-KW"/>
</dbReference>
<dbReference type="Gene3D" id="3.30.160.60">
    <property type="entry name" value="Classic Zinc Finger"/>
    <property type="match status" value="1"/>
</dbReference>
<dbReference type="SMART" id="SM00184">
    <property type="entry name" value="RING"/>
    <property type="match status" value="1"/>
</dbReference>
<proteinExistence type="predicted"/>
<dbReference type="AlphaFoldDB" id="A0A8J7NU53"/>
<dbReference type="InterPro" id="IPR003877">
    <property type="entry name" value="SPRY_dom"/>
</dbReference>
<dbReference type="Pfam" id="PF00643">
    <property type="entry name" value="zf-B_box"/>
    <property type="match status" value="1"/>
</dbReference>
<dbReference type="PROSITE" id="PS50119">
    <property type="entry name" value="ZF_BBOX"/>
    <property type="match status" value="1"/>
</dbReference>
<evidence type="ECO:0000313" key="11">
    <source>
        <dbReference type="EMBL" id="MBN3319682.1"/>
    </source>
</evidence>
<protein>
    <submittedName>
        <fullName evidence="11">TRI39 ligase</fullName>
    </submittedName>
</protein>
<evidence type="ECO:0000259" key="9">
    <source>
        <dbReference type="PROSITE" id="PS50119"/>
    </source>
</evidence>
<feature type="coiled-coil region" evidence="7">
    <location>
        <begin position="256"/>
        <end position="283"/>
    </location>
</feature>
<dbReference type="SUPFAM" id="SSF49899">
    <property type="entry name" value="Concanavalin A-like lectins/glucanases"/>
    <property type="match status" value="1"/>
</dbReference>
<dbReference type="InterPro" id="IPR003879">
    <property type="entry name" value="Butyrophylin_SPRY"/>
</dbReference>
<keyword evidence="4" id="KW-0862">Zinc</keyword>
<evidence type="ECO:0000256" key="5">
    <source>
        <dbReference type="ARBA" id="ARBA00022859"/>
    </source>
</evidence>
<dbReference type="InterPro" id="IPR013083">
    <property type="entry name" value="Znf_RING/FYVE/PHD"/>
</dbReference>
<feature type="non-terminal residue" evidence="11">
    <location>
        <position position="552"/>
    </location>
</feature>
<evidence type="ECO:0000259" key="8">
    <source>
        <dbReference type="PROSITE" id="PS50089"/>
    </source>
</evidence>
<organism evidence="11 12">
    <name type="scientific">Atractosteus spatula</name>
    <name type="common">Alligator gar</name>
    <name type="synonym">Lepisosteus spatula</name>
    <dbReference type="NCBI Taxonomy" id="7917"/>
    <lineage>
        <taxon>Eukaryota</taxon>
        <taxon>Metazoa</taxon>
        <taxon>Chordata</taxon>
        <taxon>Craniata</taxon>
        <taxon>Vertebrata</taxon>
        <taxon>Euteleostomi</taxon>
        <taxon>Actinopterygii</taxon>
        <taxon>Neopterygii</taxon>
        <taxon>Holostei</taxon>
        <taxon>Semionotiformes</taxon>
        <taxon>Lepisosteidae</taxon>
        <taxon>Atractosteus</taxon>
    </lineage>
</organism>
<dbReference type="Pfam" id="PF13445">
    <property type="entry name" value="zf-RING_UBOX"/>
    <property type="match status" value="1"/>
</dbReference>
<dbReference type="PROSITE" id="PS50188">
    <property type="entry name" value="B302_SPRY"/>
    <property type="match status" value="1"/>
</dbReference>
<feature type="non-terminal residue" evidence="11">
    <location>
        <position position="1"/>
    </location>
</feature>
<dbReference type="InterPro" id="IPR058030">
    <property type="entry name" value="TRIM8/14/16/25/29/45/65_CC"/>
</dbReference>
<evidence type="ECO:0000256" key="6">
    <source>
        <dbReference type="PROSITE-ProRule" id="PRU00024"/>
    </source>
</evidence>
<dbReference type="CDD" id="cd13733">
    <property type="entry name" value="SPRY_PRY_C-I_1"/>
    <property type="match status" value="1"/>
</dbReference>
<dbReference type="SMART" id="SM00589">
    <property type="entry name" value="PRY"/>
    <property type="match status" value="1"/>
</dbReference>
<dbReference type="PROSITE" id="PS00518">
    <property type="entry name" value="ZF_RING_1"/>
    <property type="match status" value="1"/>
</dbReference>
<dbReference type="InterPro" id="IPR001841">
    <property type="entry name" value="Znf_RING"/>
</dbReference>
<dbReference type="GO" id="GO:0005737">
    <property type="term" value="C:cytoplasm"/>
    <property type="evidence" value="ECO:0007669"/>
    <property type="project" value="UniProtKB-ARBA"/>
</dbReference>
<dbReference type="PRINTS" id="PR01407">
    <property type="entry name" value="BUTYPHLNCDUF"/>
</dbReference>
<keyword evidence="12" id="KW-1185">Reference proteome</keyword>
<evidence type="ECO:0000256" key="2">
    <source>
        <dbReference type="ARBA" id="ARBA00022723"/>
    </source>
</evidence>
<dbReference type="Gene3D" id="2.60.120.920">
    <property type="match status" value="1"/>
</dbReference>
<keyword evidence="1" id="KW-0399">Innate immunity</keyword>
<dbReference type="InterPro" id="IPR051051">
    <property type="entry name" value="E3_ubiq-ligase_TRIM/RNF"/>
</dbReference>
<dbReference type="PANTHER" id="PTHR25465">
    <property type="entry name" value="B-BOX DOMAIN CONTAINING"/>
    <property type="match status" value="1"/>
</dbReference>
<evidence type="ECO:0000313" key="12">
    <source>
        <dbReference type="Proteomes" id="UP000736164"/>
    </source>
</evidence>
<keyword evidence="7" id="KW-0175">Coiled coil</keyword>
<evidence type="ECO:0000259" key="10">
    <source>
        <dbReference type="PROSITE" id="PS50188"/>
    </source>
</evidence>
<dbReference type="SMART" id="SM00449">
    <property type="entry name" value="SPRY"/>
    <property type="match status" value="1"/>
</dbReference>
<dbReference type="Proteomes" id="UP000736164">
    <property type="component" value="Unassembled WGS sequence"/>
</dbReference>
<dbReference type="FunFam" id="2.60.120.920:FF:000004">
    <property type="entry name" value="Butyrophilin subfamily 1 member A1"/>
    <property type="match status" value="1"/>
</dbReference>
<dbReference type="InterPro" id="IPR013320">
    <property type="entry name" value="ConA-like_dom_sf"/>
</dbReference>
<dbReference type="SMART" id="SM00336">
    <property type="entry name" value="BBOX"/>
    <property type="match status" value="1"/>
</dbReference>
<evidence type="ECO:0000256" key="7">
    <source>
        <dbReference type="SAM" id="Coils"/>
    </source>
</evidence>
<dbReference type="Gene3D" id="3.30.40.10">
    <property type="entry name" value="Zinc/RING finger domain, C3HC4 (zinc finger)"/>
    <property type="match status" value="1"/>
</dbReference>
<dbReference type="InterPro" id="IPR000315">
    <property type="entry name" value="Znf_B-box"/>
</dbReference>
<name>A0A8J7NU53_ATRSP</name>
<dbReference type="InterPro" id="IPR043136">
    <property type="entry name" value="B30.2/SPRY_sf"/>
</dbReference>
<evidence type="ECO:0000256" key="1">
    <source>
        <dbReference type="ARBA" id="ARBA00022588"/>
    </source>
</evidence>
<dbReference type="InterPro" id="IPR027370">
    <property type="entry name" value="Znf-RING_euk"/>
</dbReference>
<reference evidence="11" key="1">
    <citation type="journal article" date="2021" name="Cell">
        <title>Tracing the genetic footprints of vertebrate landing in non-teleost ray-finned fishes.</title>
        <authorList>
            <person name="Bi X."/>
            <person name="Wang K."/>
            <person name="Yang L."/>
            <person name="Pan H."/>
            <person name="Jiang H."/>
            <person name="Wei Q."/>
            <person name="Fang M."/>
            <person name="Yu H."/>
            <person name="Zhu C."/>
            <person name="Cai Y."/>
            <person name="He Y."/>
            <person name="Gan X."/>
            <person name="Zeng H."/>
            <person name="Yu D."/>
            <person name="Zhu Y."/>
            <person name="Jiang H."/>
            <person name="Qiu Q."/>
            <person name="Yang H."/>
            <person name="Zhang Y.E."/>
            <person name="Wang W."/>
            <person name="Zhu M."/>
            <person name="He S."/>
            <person name="Zhang G."/>
        </authorList>
    </citation>
    <scope>NUCLEOTIDE SEQUENCE</scope>
    <source>
        <strain evidence="11">Allg_001</strain>
    </source>
</reference>
<dbReference type="InterPro" id="IPR001870">
    <property type="entry name" value="B30.2/SPRY"/>
</dbReference>
<dbReference type="PANTHER" id="PTHR25465:SF32">
    <property type="entry name" value="BLOODTHIRSTY-RELATED GENE FAMILY, MEMBER 16 ISOFORM X1-RELATED"/>
    <property type="match status" value="1"/>
</dbReference>
<dbReference type="SUPFAM" id="SSF57850">
    <property type="entry name" value="RING/U-box"/>
    <property type="match status" value="1"/>
</dbReference>
<dbReference type="Pfam" id="PF25600">
    <property type="entry name" value="TRIM_CC"/>
    <property type="match status" value="1"/>
</dbReference>
<comment type="caution">
    <text evidence="11">The sequence shown here is derived from an EMBL/GenBank/DDBJ whole genome shotgun (WGS) entry which is preliminary data.</text>
</comment>
<dbReference type="PROSITE" id="PS50089">
    <property type="entry name" value="ZF_RING_2"/>
    <property type="match status" value="1"/>
</dbReference>
<dbReference type="CDD" id="cd19769">
    <property type="entry name" value="Bbox2_TRIM16-like"/>
    <property type="match status" value="1"/>
</dbReference>
<dbReference type="GO" id="GO:0016874">
    <property type="term" value="F:ligase activity"/>
    <property type="evidence" value="ECO:0007669"/>
    <property type="project" value="UniProtKB-KW"/>
</dbReference>
<accession>A0A8J7NU53</accession>
<sequence>SEDQFLCSICLDIFTNPVSTPCGHSFCMTCIGVCWDRSDVCRCPLCKKNFPLRPDLSVNRSLAEITEQFKKTRVSALTEGTAKPGEVSCDICTGRRLKAVKSCLLCLTSYCEIHMEPHMRVATLKKHKLVDPVQNLEDRLCEKHERLLELFCRTDQTCICLQCAETDHRTHDTICAESEWTEKKTQLKKIETEAQQMIQDRLKKVKEIKQATKLSKSCAQREIKDSVQVFTDLLCYIEDSQTEFIKLIDEKQRAAERRAEGIIEELEQEIIELKKRNTGMEQLSHTQDHLLFLQSFQSLCSTQQTKDWSGITVLSDLYLGDLKKAVCQLKDIVRIEVKRLSEIGVYWILFLENVYFFEFFDYDVLYSLCSTVDVSLDPSTVNPWLILSADRKQVKHADKQQALPDNPERFQSLCVLGKEGFTSGRHYWEVEVGEKGECFLGVARQSVNRKNFMKALTPKDGFWTVSPRHGNKFIACAAPPVILTLNPQPRKVGVYVDYEGGQVSFYNVEARSHIYTFTDTFTEKLYPYFSLSFNKDAINSPTLIISSVNCAD</sequence>
<dbReference type="InterPro" id="IPR017907">
    <property type="entry name" value="Znf_RING_CS"/>
</dbReference>
<feature type="domain" description="RING-type" evidence="8">
    <location>
        <begin position="7"/>
        <end position="47"/>
    </location>
</feature>
<dbReference type="SUPFAM" id="SSF57845">
    <property type="entry name" value="B-box zinc-binding domain"/>
    <property type="match status" value="1"/>
</dbReference>
<feature type="domain" description="B box-type" evidence="9">
    <location>
        <begin position="136"/>
        <end position="176"/>
    </location>
</feature>
<dbReference type="GO" id="GO:0045087">
    <property type="term" value="P:innate immune response"/>
    <property type="evidence" value="ECO:0007669"/>
    <property type="project" value="UniProtKB-KW"/>
</dbReference>
<dbReference type="InterPro" id="IPR006574">
    <property type="entry name" value="PRY"/>
</dbReference>
<evidence type="ECO:0000256" key="4">
    <source>
        <dbReference type="ARBA" id="ARBA00022833"/>
    </source>
</evidence>
<feature type="domain" description="B30.2/SPRY" evidence="10">
    <location>
        <begin position="354"/>
        <end position="547"/>
    </location>
</feature>
<keyword evidence="3 6" id="KW-0863">Zinc-finger</keyword>
<gene>
    <name evidence="11" type="primary">Trim39_13</name>
    <name evidence="11" type="ORF">GTO95_0002753</name>
</gene>
<dbReference type="Pfam" id="PF13765">
    <property type="entry name" value="PRY"/>
    <property type="match status" value="1"/>
</dbReference>
<dbReference type="Gene3D" id="4.10.830.40">
    <property type="match status" value="1"/>
</dbReference>
<keyword evidence="11" id="KW-0436">Ligase</keyword>
<keyword evidence="2" id="KW-0479">Metal-binding</keyword>
<keyword evidence="5" id="KW-0391">Immunity</keyword>
<dbReference type="EMBL" id="JAAWVO010046630">
    <property type="protein sequence ID" value="MBN3319682.1"/>
    <property type="molecule type" value="Genomic_DNA"/>
</dbReference>
<dbReference type="Pfam" id="PF00622">
    <property type="entry name" value="SPRY"/>
    <property type="match status" value="1"/>
</dbReference>
<evidence type="ECO:0000256" key="3">
    <source>
        <dbReference type="ARBA" id="ARBA00022771"/>
    </source>
</evidence>